<proteinExistence type="predicted"/>
<keyword evidence="2" id="KW-1185">Reference proteome</keyword>
<organism evidence="1 2">
    <name type="scientific">Clostridium faecium</name>
    <dbReference type="NCBI Taxonomy" id="2762223"/>
    <lineage>
        <taxon>Bacteria</taxon>
        <taxon>Bacillati</taxon>
        <taxon>Bacillota</taxon>
        <taxon>Clostridia</taxon>
        <taxon>Eubacteriales</taxon>
        <taxon>Clostridiaceae</taxon>
        <taxon>Clostridium</taxon>
    </lineage>
</organism>
<sequence>MARGRKKKVGSKTEVISIRITPEQKELIKKNEWIKKDVDNMVREHLNAFL</sequence>
<evidence type="ECO:0000313" key="1">
    <source>
        <dbReference type="EMBL" id="MBD8045828.1"/>
    </source>
</evidence>
<evidence type="ECO:0000313" key="2">
    <source>
        <dbReference type="Proteomes" id="UP000627166"/>
    </source>
</evidence>
<evidence type="ECO:0008006" key="3">
    <source>
        <dbReference type="Google" id="ProtNLM"/>
    </source>
</evidence>
<accession>A0ABR8YNP0</accession>
<name>A0ABR8YNP0_9CLOT</name>
<dbReference type="RefSeq" id="WP_191738802.1">
    <property type="nucleotide sequence ID" value="NZ_JACSQB010000018.1"/>
</dbReference>
<dbReference type="EMBL" id="JACSQB010000018">
    <property type="protein sequence ID" value="MBD8045828.1"/>
    <property type="molecule type" value="Genomic_DNA"/>
</dbReference>
<protein>
    <recommendedName>
        <fullName evidence="3">CopG family transcriptional regulator</fullName>
    </recommendedName>
</protein>
<reference evidence="1 2" key="1">
    <citation type="submission" date="2020-08" db="EMBL/GenBank/DDBJ databases">
        <title>A Genomic Blueprint of the Chicken Gut Microbiome.</title>
        <authorList>
            <person name="Gilroy R."/>
            <person name="Ravi A."/>
            <person name="Getino M."/>
            <person name="Pursley I."/>
            <person name="Horton D.L."/>
            <person name="Alikhan N.-F."/>
            <person name="Baker D."/>
            <person name="Gharbi K."/>
            <person name="Hall N."/>
            <person name="Watson M."/>
            <person name="Adriaenssens E.M."/>
            <person name="Foster-Nyarko E."/>
            <person name="Jarju S."/>
            <person name="Secka A."/>
            <person name="Antonio M."/>
            <person name="Oren A."/>
            <person name="Chaudhuri R."/>
            <person name="La Ragione R.M."/>
            <person name="Hildebrand F."/>
            <person name="Pallen M.J."/>
        </authorList>
    </citation>
    <scope>NUCLEOTIDE SEQUENCE [LARGE SCALE GENOMIC DNA]</scope>
    <source>
        <strain evidence="1 2">N37</strain>
    </source>
</reference>
<dbReference type="Proteomes" id="UP000627166">
    <property type="component" value="Unassembled WGS sequence"/>
</dbReference>
<gene>
    <name evidence="1" type="ORF">H9637_02030</name>
</gene>
<comment type="caution">
    <text evidence="1">The sequence shown here is derived from an EMBL/GenBank/DDBJ whole genome shotgun (WGS) entry which is preliminary data.</text>
</comment>